<evidence type="ECO:0000256" key="1">
    <source>
        <dbReference type="SAM" id="SignalP"/>
    </source>
</evidence>
<dbReference type="Proteomes" id="UP000266292">
    <property type="component" value="Chromosome"/>
</dbReference>
<dbReference type="InterPro" id="IPR025345">
    <property type="entry name" value="DUF4249"/>
</dbReference>
<proteinExistence type="predicted"/>
<feature type="chain" id="PRO_5011005846" description="DUF4249 domain-containing protein" evidence="1">
    <location>
        <begin position="24"/>
        <end position="264"/>
    </location>
</feature>
<evidence type="ECO:0000313" key="3">
    <source>
        <dbReference type="Proteomes" id="UP000266292"/>
    </source>
</evidence>
<dbReference type="EMBL" id="CP021235">
    <property type="protein sequence ID" value="ARS36941.1"/>
    <property type="molecule type" value="Genomic_DNA"/>
</dbReference>
<accession>A0A1X9YVV2</accession>
<sequence>MHLRLITYLLLLTLSAVSSCALRDEADLMMPSSPDKLFVEGYLSPGVPIQLSLIRSSSLRESLSVQLVWNAKAELVLADTAVVLQNILYRGKESIRLINYVNTYRLPTELSGDSLRLRIVTEGGGDTLYAATPLVEQVRIDGWELKEKMISVSCPNSAKEDGRYYGVYLEYELEGEVKRKSEYYDYSSVQDKQLTFQLDVPSGKRAYRLILYRITAANYSFQRTLQQASRASVDPFEPPVALPTNVQGGQGIFTYITADTLYIK</sequence>
<gene>
    <name evidence="2" type="ORF">CA264_16740</name>
</gene>
<dbReference type="KEGG" id="pact:CA264_16740"/>
<dbReference type="STRING" id="709015.GCA_000472485_03380"/>
<protein>
    <recommendedName>
        <fullName evidence="4">DUF4249 domain-containing protein</fullName>
    </recommendedName>
</protein>
<evidence type="ECO:0008006" key="4">
    <source>
        <dbReference type="Google" id="ProtNLM"/>
    </source>
</evidence>
<keyword evidence="1" id="KW-0732">Signal</keyword>
<dbReference type="AlphaFoldDB" id="A0A1X9YVV2"/>
<dbReference type="Pfam" id="PF14054">
    <property type="entry name" value="DUF4249"/>
    <property type="match status" value="1"/>
</dbReference>
<dbReference type="OrthoDB" id="1115009at2"/>
<dbReference type="PROSITE" id="PS51257">
    <property type="entry name" value="PROKAR_LIPOPROTEIN"/>
    <property type="match status" value="1"/>
</dbReference>
<reference evidence="3" key="1">
    <citation type="submission" date="2017-05" db="EMBL/GenBank/DDBJ databases">
        <authorList>
            <person name="Ray J."/>
            <person name="Price M."/>
            <person name="Deutschbauer A."/>
        </authorList>
    </citation>
    <scope>NUCLEOTIDE SEQUENCE [LARGE SCALE GENOMIC DNA]</scope>
    <source>
        <strain evidence="3">DSM 19842</strain>
    </source>
</reference>
<feature type="signal peptide" evidence="1">
    <location>
        <begin position="1"/>
        <end position="23"/>
    </location>
</feature>
<keyword evidence="3" id="KW-1185">Reference proteome</keyword>
<name>A0A1X9YVV2_9BACT</name>
<evidence type="ECO:0000313" key="2">
    <source>
        <dbReference type="EMBL" id="ARS36941.1"/>
    </source>
</evidence>
<organism evidence="2 3">
    <name type="scientific">Pontibacter actiniarum</name>
    <dbReference type="NCBI Taxonomy" id="323450"/>
    <lineage>
        <taxon>Bacteria</taxon>
        <taxon>Pseudomonadati</taxon>
        <taxon>Bacteroidota</taxon>
        <taxon>Cytophagia</taxon>
        <taxon>Cytophagales</taxon>
        <taxon>Hymenobacteraceae</taxon>
        <taxon>Pontibacter</taxon>
    </lineage>
</organism>